<feature type="domain" description="DUF4371" evidence="5">
    <location>
        <begin position="333"/>
        <end position="453"/>
    </location>
</feature>
<keyword evidence="7" id="KW-1185">Reference proteome</keyword>
<dbReference type="InterPro" id="IPR025398">
    <property type="entry name" value="DUF4371"/>
</dbReference>
<sequence>MDKKKKPSGAFKRKQRQEREDSKQKLPKIDKFFSQPSSSTSGQNISVDKDSTIIAAEDTPAADHVNVDDFCMAQTRAEDLEELQTSTFFENVYDKSCYDLGNFTNKILTDNEKRQILDVGPLQPSGPFPTDINQNNRCFSKSYYVSSSKYGPVNRFWLCYSKILDAAYCQPCWLFASQRNNVWCTGIRDWKHLSERIKQHSCSSGHMEACAVYEFWKKSDTNTIDKELENEIRKEASFWKMVLQRLFDIILTLAKNSLALRGHREDLSQEGYHGNFLSFVELVARYDHILRQVLDMPKGNNVISKFINIYCLISGLFFKLCFFMFLGSIRYLSATIQNEMIESLGTKLETHLLEQIRASPFFAIIMDTTQDISKVDQLSIVVRYAVITRSENGQPIDIEVKEVFLGFYAAIKHSAADLVNQLTTLFIDKNIDLKKCVGQGYDGASVMSGVYNGVQKHIKDIQPNAEYVHCATHNLNLVINDAISSCVEIQIFFATLQDLYNFFGNSIKRWDLLSKFTGESDTTLKKLNPTRWSSRVNTISAIKLRFFDIIKALSEIVLKSPNKDERSEAQSIKTKMLNFEFILLCEFMHSVLNDINYASKTLQKCDINLDEASKALAETKAKLQIYRNDFELFKCKATETSKKYGIDTHFQEKRQRKVKKHFDELAADHRFQNREEIFKIEIFNNVLDTLIAQLNTRFTGLSTVCQIFDFLTPKFLLHVNEATLLQKCDEFQRKYSDIIGPSFSLQFINIYHLVLPQLTQAWTVHQLCKEIMSKYGVLECDLTEVFTAILLFFTIPVTSVAAERSFSKLKIIKNYLRNTIGQTRLRHLSLIAIENKTASSLDLTEVIDHFAKTKARKRM</sequence>
<feature type="compositionally biased region" description="Basic and acidic residues" evidence="2">
    <location>
        <begin position="17"/>
        <end position="31"/>
    </location>
</feature>
<gene>
    <name evidence="6" type="ORF">ABMA27_003979</name>
</gene>
<dbReference type="InterPro" id="IPR008906">
    <property type="entry name" value="HATC_C_dom"/>
</dbReference>
<dbReference type="Pfam" id="PF14291">
    <property type="entry name" value="DUF4371"/>
    <property type="match status" value="1"/>
</dbReference>
<keyword evidence="3" id="KW-1133">Transmembrane helix</keyword>
<reference evidence="6 7" key="1">
    <citation type="submission" date="2024-06" db="EMBL/GenBank/DDBJ databases">
        <title>A chromosome-level genome assembly of beet webworm, Loxostege sticticalis.</title>
        <authorList>
            <person name="Zhang Y."/>
        </authorList>
    </citation>
    <scope>NUCLEOTIDE SEQUENCE [LARGE SCALE GENOMIC DNA]</scope>
    <source>
        <strain evidence="6">AQ026</strain>
        <tissue evidence="6">Whole body</tissue>
    </source>
</reference>
<feature type="region of interest" description="Disordered" evidence="2">
    <location>
        <begin position="1"/>
        <end position="46"/>
    </location>
</feature>
<organism evidence="6 7">
    <name type="scientific">Loxostege sticticalis</name>
    <name type="common">Beet webworm moth</name>
    <dbReference type="NCBI Taxonomy" id="481309"/>
    <lineage>
        <taxon>Eukaryota</taxon>
        <taxon>Metazoa</taxon>
        <taxon>Ecdysozoa</taxon>
        <taxon>Arthropoda</taxon>
        <taxon>Hexapoda</taxon>
        <taxon>Insecta</taxon>
        <taxon>Pterygota</taxon>
        <taxon>Neoptera</taxon>
        <taxon>Endopterygota</taxon>
        <taxon>Lepidoptera</taxon>
        <taxon>Glossata</taxon>
        <taxon>Ditrysia</taxon>
        <taxon>Pyraloidea</taxon>
        <taxon>Crambidae</taxon>
        <taxon>Pyraustinae</taxon>
        <taxon>Loxostege</taxon>
    </lineage>
</organism>
<evidence type="ECO:0000313" key="6">
    <source>
        <dbReference type="EMBL" id="KAL0878999.1"/>
    </source>
</evidence>
<dbReference type="InterPro" id="IPR012337">
    <property type="entry name" value="RNaseH-like_sf"/>
</dbReference>
<dbReference type="Pfam" id="PF05699">
    <property type="entry name" value="Dimer_Tnp_hAT"/>
    <property type="match status" value="1"/>
</dbReference>
<keyword evidence="3" id="KW-0812">Transmembrane</keyword>
<evidence type="ECO:0000259" key="4">
    <source>
        <dbReference type="Pfam" id="PF05699"/>
    </source>
</evidence>
<evidence type="ECO:0000313" key="7">
    <source>
        <dbReference type="Proteomes" id="UP001549920"/>
    </source>
</evidence>
<feature type="domain" description="HAT C-terminal dimerisation" evidence="4">
    <location>
        <begin position="792"/>
        <end position="835"/>
    </location>
</feature>
<dbReference type="SUPFAM" id="SSF53098">
    <property type="entry name" value="Ribonuclease H-like"/>
    <property type="match status" value="1"/>
</dbReference>
<feature type="transmembrane region" description="Helical" evidence="3">
    <location>
        <begin position="306"/>
        <end position="326"/>
    </location>
</feature>
<evidence type="ECO:0000256" key="3">
    <source>
        <dbReference type="SAM" id="Phobius"/>
    </source>
</evidence>
<name>A0ABR3HR14_LOXSC</name>
<evidence type="ECO:0008006" key="8">
    <source>
        <dbReference type="Google" id="ProtNLM"/>
    </source>
</evidence>
<accession>A0ABR3HR14</accession>
<dbReference type="PANTHER" id="PTHR45749:SF37">
    <property type="entry name" value="OS05G0311600 PROTEIN"/>
    <property type="match status" value="1"/>
</dbReference>
<protein>
    <recommendedName>
        <fullName evidence="8">Zinc finger MYM-type protein 1</fullName>
    </recommendedName>
</protein>
<evidence type="ECO:0000256" key="1">
    <source>
        <dbReference type="SAM" id="Coils"/>
    </source>
</evidence>
<evidence type="ECO:0000259" key="5">
    <source>
        <dbReference type="Pfam" id="PF14291"/>
    </source>
</evidence>
<feature type="compositionally biased region" description="Polar residues" evidence="2">
    <location>
        <begin position="34"/>
        <end position="46"/>
    </location>
</feature>
<dbReference type="EMBL" id="JBEUOH010000015">
    <property type="protein sequence ID" value="KAL0878999.1"/>
    <property type="molecule type" value="Genomic_DNA"/>
</dbReference>
<keyword evidence="1" id="KW-0175">Coiled coil</keyword>
<proteinExistence type="predicted"/>
<dbReference type="PANTHER" id="PTHR45749">
    <property type="match status" value="1"/>
</dbReference>
<dbReference type="Proteomes" id="UP001549920">
    <property type="component" value="Unassembled WGS sequence"/>
</dbReference>
<comment type="caution">
    <text evidence="6">The sequence shown here is derived from an EMBL/GenBank/DDBJ whole genome shotgun (WGS) entry which is preliminary data.</text>
</comment>
<keyword evidence="3" id="KW-0472">Membrane</keyword>
<feature type="compositionally biased region" description="Basic residues" evidence="2">
    <location>
        <begin position="1"/>
        <end position="16"/>
    </location>
</feature>
<feature type="coiled-coil region" evidence="1">
    <location>
        <begin position="602"/>
        <end position="629"/>
    </location>
</feature>
<evidence type="ECO:0000256" key="2">
    <source>
        <dbReference type="SAM" id="MobiDB-lite"/>
    </source>
</evidence>